<evidence type="ECO:0000313" key="3">
    <source>
        <dbReference type="Proteomes" id="UP000530564"/>
    </source>
</evidence>
<reference evidence="2 3" key="1">
    <citation type="submission" date="2020-08" db="EMBL/GenBank/DDBJ databases">
        <title>Genomic Encyclopedia of Type Strains, Phase IV (KMG-IV): sequencing the most valuable type-strain genomes for metagenomic binning, comparative biology and taxonomic classification.</title>
        <authorList>
            <person name="Goeker M."/>
        </authorList>
    </citation>
    <scope>NUCLEOTIDE SEQUENCE [LARGE SCALE GENOMIC DNA]</scope>
    <source>
        <strain evidence="2 3">DSM 21793</strain>
    </source>
</reference>
<keyword evidence="3" id="KW-1185">Reference proteome</keyword>
<dbReference type="Gene3D" id="3.30.70.100">
    <property type="match status" value="1"/>
</dbReference>
<dbReference type="Pfam" id="PF00403">
    <property type="entry name" value="HMA"/>
    <property type="match status" value="1"/>
</dbReference>
<dbReference type="EMBL" id="JACIDK010000006">
    <property type="protein sequence ID" value="MBB3892805.1"/>
    <property type="molecule type" value="Genomic_DNA"/>
</dbReference>
<dbReference type="SUPFAM" id="SSF55008">
    <property type="entry name" value="HMA, heavy metal-associated domain"/>
    <property type="match status" value="1"/>
</dbReference>
<dbReference type="InterPro" id="IPR036163">
    <property type="entry name" value="HMA_dom_sf"/>
</dbReference>
<dbReference type="InterPro" id="IPR006121">
    <property type="entry name" value="HMA_dom"/>
</dbReference>
<dbReference type="AlphaFoldDB" id="A0A840A1I2"/>
<evidence type="ECO:0000259" key="1">
    <source>
        <dbReference type="PROSITE" id="PS50846"/>
    </source>
</evidence>
<evidence type="ECO:0000313" key="2">
    <source>
        <dbReference type="EMBL" id="MBB3892805.1"/>
    </source>
</evidence>
<protein>
    <submittedName>
        <fullName evidence="2">Copper chaperone</fullName>
    </submittedName>
</protein>
<proteinExistence type="predicted"/>
<dbReference type="GO" id="GO:0046872">
    <property type="term" value="F:metal ion binding"/>
    <property type="evidence" value="ECO:0007669"/>
    <property type="project" value="InterPro"/>
</dbReference>
<gene>
    <name evidence="2" type="ORF">GGQ61_003543</name>
</gene>
<dbReference type="RefSeq" id="WP_068875200.1">
    <property type="nucleotide sequence ID" value="NZ_JACIDK010000006.1"/>
</dbReference>
<dbReference type="CDD" id="cd00371">
    <property type="entry name" value="HMA"/>
    <property type="match status" value="1"/>
</dbReference>
<organism evidence="2 3">
    <name type="scientific">Phenylobacterium haematophilum</name>
    <dbReference type="NCBI Taxonomy" id="98513"/>
    <lineage>
        <taxon>Bacteria</taxon>
        <taxon>Pseudomonadati</taxon>
        <taxon>Pseudomonadota</taxon>
        <taxon>Alphaproteobacteria</taxon>
        <taxon>Caulobacterales</taxon>
        <taxon>Caulobacteraceae</taxon>
        <taxon>Phenylobacterium</taxon>
    </lineage>
</organism>
<dbReference type="Proteomes" id="UP000530564">
    <property type="component" value="Unassembled WGS sequence"/>
</dbReference>
<sequence>MLRLNVEGMSCGHCVRSVTEAFNRVDPKAEVRVDLDAKRVEAETAADPKAVMRAIAEAGYAASAA</sequence>
<accession>A0A840A1I2</accession>
<dbReference type="PROSITE" id="PS50846">
    <property type="entry name" value="HMA_2"/>
    <property type="match status" value="1"/>
</dbReference>
<comment type="caution">
    <text evidence="2">The sequence shown here is derived from an EMBL/GenBank/DDBJ whole genome shotgun (WGS) entry which is preliminary data.</text>
</comment>
<feature type="domain" description="HMA" evidence="1">
    <location>
        <begin position="1"/>
        <end position="63"/>
    </location>
</feature>
<name>A0A840A1I2_9CAUL</name>